<gene>
    <name evidence="2" type="ORF">J5N97_003045</name>
</gene>
<evidence type="ECO:0000256" key="1">
    <source>
        <dbReference type="SAM" id="MobiDB-lite"/>
    </source>
</evidence>
<proteinExistence type="predicted"/>
<dbReference type="EMBL" id="JAGGNH010000001">
    <property type="protein sequence ID" value="KAJ0984689.1"/>
    <property type="molecule type" value="Genomic_DNA"/>
</dbReference>
<comment type="caution">
    <text evidence="2">The sequence shown here is derived from an EMBL/GenBank/DDBJ whole genome shotgun (WGS) entry which is preliminary data.</text>
</comment>
<evidence type="ECO:0000313" key="2">
    <source>
        <dbReference type="EMBL" id="KAJ0984689.1"/>
    </source>
</evidence>
<accession>A0A9D5D4W0</accession>
<evidence type="ECO:0000313" key="3">
    <source>
        <dbReference type="Proteomes" id="UP001085076"/>
    </source>
</evidence>
<organism evidence="2 3">
    <name type="scientific">Dioscorea zingiberensis</name>
    <dbReference type="NCBI Taxonomy" id="325984"/>
    <lineage>
        <taxon>Eukaryota</taxon>
        <taxon>Viridiplantae</taxon>
        <taxon>Streptophyta</taxon>
        <taxon>Embryophyta</taxon>
        <taxon>Tracheophyta</taxon>
        <taxon>Spermatophyta</taxon>
        <taxon>Magnoliopsida</taxon>
        <taxon>Liliopsida</taxon>
        <taxon>Dioscoreales</taxon>
        <taxon>Dioscoreaceae</taxon>
        <taxon>Dioscorea</taxon>
    </lineage>
</organism>
<feature type="compositionally biased region" description="Low complexity" evidence="1">
    <location>
        <begin position="79"/>
        <end position="100"/>
    </location>
</feature>
<reference evidence="2" key="1">
    <citation type="submission" date="2021-03" db="EMBL/GenBank/DDBJ databases">
        <authorList>
            <person name="Li Z."/>
            <person name="Yang C."/>
        </authorList>
    </citation>
    <scope>NUCLEOTIDE SEQUENCE</scope>
    <source>
        <strain evidence="2">Dzin_1.0</strain>
        <tissue evidence="2">Leaf</tissue>
    </source>
</reference>
<feature type="region of interest" description="Disordered" evidence="1">
    <location>
        <begin position="39"/>
        <end position="100"/>
    </location>
</feature>
<dbReference type="Proteomes" id="UP001085076">
    <property type="component" value="Miscellaneous, Linkage group lg01"/>
</dbReference>
<protein>
    <submittedName>
        <fullName evidence="2">Uncharacterized protein</fullName>
    </submittedName>
</protein>
<reference evidence="2" key="2">
    <citation type="journal article" date="2022" name="Hortic Res">
        <title>The genome of Dioscorea zingiberensis sheds light on the biosynthesis, origin and evolution of the medicinally important diosgenin saponins.</title>
        <authorList>
            <person name="Li Y."/>
            <person name="Tan C."/>
            <person name="Li Z."/>
            <person name="Guo J."/>
            <person name="Li S."/>
            <person name="Chen X."/>
            <person name="Wang C."/>
            <person name="Dai X."/>
            <person name="Yang H."/>
            <person name="Song W."/>
            <person name="Hou L."/>
            <person name="Xu J."/>
            <person name="Tong Z."/>
            <person name="Xu A."/>
            <person name="Yuan X."/>
            <person name="Wang W."/>
            <person name="Yang Q."/>
            <person name="Chen L."/>
            <person name="Sun Z."/>
            <person name="Wang K."/>
            <person name="Pan B."/>
            <person name="Chen J."/>
            <person name="Bao Y."/>
            <person name="Liu F."/>
            <person name="Qi X."/>
            <person name="Gang D.R."/>
            <person name="Wen J."/>
            <person name="Li J."/>
        </authorList>
    </citation>
    <scope>NUCLEOTIDE SEQUENCE</scope>
    <source>
        <strain evidence="2">Dzin_1.0</strain>
    </source>
</reference>
<keyword evidence="3" id="KW-1185">Reference proteome</keyword>
<sequence length="100" mass="10674">MVACSQELKICHRRGLPAIRGGRRGLAVLVLAEAWPAAEKGGGKGCNSPGRGTRRRRWLSARTEAAQVVRGGASREQGRTSSGRSRPGVSGSAPGRRWKR</sequence>
<name>A0A9D5D4W0_9LILI</name>
<dbReference type="AlphaFoldDB" id="A0A9D5D4W0"/>